<feature type="transmembrane region" description="Helical" evidence="1">
    <location>
        <begin position="138"/>
        <end position="158"/>
    </location>
</feature>
<feature type="transmembrane region" description="Helical" evidence="1">
    <location>
        <begin position="298"/>
        <end position="316"/>
    </location>
</feature>
<organism evidence="2 3">
    <name type="scientific">Marinimicrococcus flavescens</name>
    <dbReference type="NCBI Taxonomy" id="3031815"/>
    <lineage>
        <taxon>Bacteria</taxon>
        <taxon>Pseudomonadati</taxon>
        <taxon>Pseudomonadota</taxon>
        <taxon>Alphaproteobacteria</taxon>
        <taxon>Geminicoccales</taxon>
        <taxon>Geminicoccaceae</taxon>
        <taxon>Marinimicrococcus</taxon>
    </lineage>
</organism>
<sequence>MSGGKRGPGPARAGILRSALSLLTGLAMFGVALWVLHRWAARISMEDLAAELERLSLPQVGLALLFTALSFVALVGYEHYAVRFVERRLSLRLVALFSFITQAVAHAVGFAIFVGATLRYKLYAPHHFGIVDIAKIQVFFSTTFGLGVFTLAGGVLLLEPGALVEATGLPASAWRAIGTLLLAGIALLLVWGSLFHRPVRIAGRLIVLPSAGVTLIQIILGILDLVAVAAALHVLLPDFLGLSYAETLGVFVAAIAVGLVSHVPGSLGVFESAVLLLVAPAEEQVAAVIGALIAFRAIYYMLPLACGALLFGLVELRRWSGSGRSQGRVPGRPAG</sequence>
<keyword evidence="1" id="KW-0472">Membrane</keyword>
<reference evidence="2 3" key="1">
    <citation type="submission" date="2023-03" db="EMBL/GenBank/DDBJ databases">
        <title>YIM 152171 draft genome.</title>
        <authorList>
            <person name="Yang Z."/>
        </authorList>
    </citation>
    <scope>NUCLEOTIDE SEQUENCE [LARGE SCALE GENOMIC DNA]</scope>
    <source>
        <strain evidence="2 3">YIM 152171</strain>
    </source>
</reference>
<dbReference type="AlphaFoldDB" id="A0AAP3UY84"/>
<keyword evidence="1" id="KW-1133">Transmembrane helix</keyword>
<dbReference type="RefSeq" id="WP_327788237.1">
    <property type="nucleotide sequence ID" value="NZ_JARGEQ010000047.1"/>
</dbReference>
<protein>
    <submittedName>
        <fullName evidence="2">Uncharacterized protein</fullName>
    </submittedName>
</protein>
<feature type="transmembrane region" description="Helical" evidence="1">
    <location>
        <begin position="89"/>
        <end position="118"/>
    </location>
</feature>
<feature type="transmembrane region" description="Helical" evidence="1">
    <location>
        <begin position="206"/>
        <end position="236"/>
    </location>
</feature>
<evidence type="ECO:0000256" key="1">
    <source>
        <dbReference type="SAM" id="Phobius"/>
    </source>
</evidence>
<feature type="transmembrane region" description="Helical" evidence="1">
    <location>
        <begin position="242"/>
        <end position="261"/>
    </location>
</feature>
<gene>
    <name evidence="2" type="ORF">PZ740_05400</name>
</gene>
<keyword evidence="1" id="KW-0812">Transmembrane</keyword>
<evidence type="ECO:0000313" key="2">
    <source>
        <dbReference type="EMBL" id="MDF1585817.1"/>
    </source>
</evidence>
<feature type="transmembrane region" description="Helical" evidence="1">
    <location>
        <begin position="15"/>
        <end position="36"/>
    </location>
</feature>
<comment type="caution">
    <text evidence="2">The sequence shown here is derived from an EMBL/GenBank/DDBJ whole genome shotgun (WGS) entry which is preliminary data.</text>
</comment>
<accession>A0AAP3UY84</accession>
<evidence type="ECO:0000313" key="3">
    <source>
        <dbReference type="Proteomes" id="UP001301140"/>
    </source>
</evidence>
<feature type="transmembrane region" description="Helical" evidence="1">
    <location>
        <begin position="173"/>
        <end position="194"/>
    </location>
</feature>
<dbReference type="EMBL" id="JARGEQ010000047">
    <property type="protein sequence ID" value="MDF1585817.1"/>
    <property type="molecule type" value="Genomic_DNA"/>
</dbReference>
<dbReference type="Proteomes" id="UP001301140">
    <property type="component" value="Unassembled WGS sequence"/>
</dbReference>
<proteinExistence type="predicted"/>
<keyword evidence="3" id="KW-1185">Reference proteome</keyword>
<name>A0AAP3UY84_9PROT</name>
<feature type="transmembrane region" description="Helical" evidence="1">
    <location>
        <begin position="57"/>
        <end position="77"/>
    </location>
</feature>